<dbReference type="InterPro" id="IPR025747">
    <property type="entry name" value="ThiC-associated_dom"/>
</dbReference>
<feature type="binding site" evidence="10">
    <location>
        <position position="548"/>
    </location>
    <ligand>
        <name>[4Fe-4S] cluster</name>
        <dbReference type="ChEBI" id="CHEBI:49883"/>
        <note>4Fe-4S-S-AdoMet</note>
    </ligand>
</feature>
<feature type="binding site" evidence="10">
    <location>
        <position position="297"/>
    </location>
    <ligand>
        <name>substrate</name>
    </ligand>
</feature>
<dbReference type="NCBIfam" id="NF009895">
    <property type="entry name" value="PRK13352.1"/>
    <property type="match status" value="1"/>
</dbReference>
<feature type="domain" description="ThiC-associated" evidence="12">
    <location>
        <begin position="24"/>
        <end position="91"/>
    </location>
</feature>
<feature type="binding site" evidence="10">
    <location>
        <position position="465"/>
    </location>
    <ligand>
        <name>Zn(2+)</name>
        <dbReference type="ChEBI" id="CHEBI:29105"/>
    </ligand>
</feature>
<feature type="binding site" evidence="10">
    <location>
        <position position="232"/>
    </location>
    <ligand>
        <name>substrate</name>
    </ligand>
</feature>
<feature type="binding site" evidence="10">
    <location>
        <position position="203"/>
    </location>
    <ligand>
        <name>substrate</name>
    </ligand>
</feature>
<keyword evidence="14" id="KW-1185">Reference proteome</keyword>
<evidence type="ECO:0000313" key="13">
    <source>
        <dbReference type="EMBL" id="WBP87810.1"/>
    </source>
</evidence>
<proteinExistence type="inferred from homology"/>
<dbReference type="Pfam" id="PF01964">
    <property type="entry name" value="ThiC_Rad_SAM"/>
    <property type="match status" value="1"/>
</dbReference>
<feature type="compositionally biased region" description="Low complexity" evidence="11">
    <location>
        <begin position="1"/>
        <end position="17"/>
    </location>
</feature>
<evidence type="ECO:0000256" key="2">
    <source>
        <dbReference type="ARBA" id="ARBA00022485"/>
    </source>
</evidence>
<accession>A0ABY7Q533</accession>
<dbReference type="GO" id="GO:0070284">
    <property type="term" value="F:phosphomethylpyrimidine synthase activity"/>
    <property type="evidence" value="ECO:0007669"/>
    <property type="project" value="UniProtKB-EC"/>
</dbReference>
<dbReference type="SFLD" id="SFLDS00113">
    <property type="entry name" value="Radical_SAM_Phosphomethylpyrim"/>
    <property type="match status" value="1"/>
</dbReference>
<comment type="cofactor">
    <cofactor evidence="10">
        <name>[4Fe-4S] cluster</name>
        <dbReference type="ChEBI" id="CHEBI:49883"/>
    </cofactor>
    <text evidence="10">Binds 1 [4Fe-4S] cluster per subunit. The cluster is coordinated with 3 cysteines and an exchangeable S-adenosyl-L-methionine.</text>
</comment>
<dbReference type="EC" id="4.1.99.17" evidence="10"/>
<evidence type="ECO:0000259" key="12">
    <source>
        <dbReference type="Pfam" id="PF13667"/>
    </source>
</evidence>
<dbReference type="InterPro" id="IPR037509">
    <property type="entry name" value="ThiC"/>
</dbReference>
<sequence length="604" mass="66848">MTTFEAQPQSAQSAPSSERTGYPTPAWRKAYRDGSRPDLRVPFREVQLTNGRTVPLYDTSGPYTDPAYEPDVRRGLPALRDAWIRQRGDVEEYDGREARPEDDGIKHTSPRGGNLRNLDAVFPGRPRRPLRGRGGVAVTQLAYAKRGVVTPEMEFVALREGLEPEFVRDEVARGRAVIPVNVNHPEVEPAIIGTNFLVKINANIGNSAVTSSIEEEVEKMTWATRWGADTVMDLSTGRNIHTTREWILRNSPVPIGTVPLYQALEKVDGKAEELSWEVYRDTIIEQCEQGVDYMTVHAGVLLRYVPLTARRKTGIVSRGGSIMAAWCLAHHKENFLYTNFEELCDILASYDVTFSLGDGLRPGSIADANDEAQFAELQTLGELGRIARERDVQVMIEGPGHVPMNKIKENMDLQKEICDEAPFYTLGPLTTDVAPGYDHITSGIGAAMIAWWGTAMLCYVTPKEHLGLPNRDDVKTGVITYKIAAHAADLAKGHPGAQAWDDALSDARFEFRWEDQFNLALDPETARDFHDETLPAEPAKTAHFCSMCGPKFCSMKISQKIRDEHGDGSTAVSSEFDAEALAGMAEKSAEFAAQGNRVYLPLAD</sequence>
<dbReference type="Proteomes" id="UP001212821">
    <property type="component" value="Chromosome"/>
</dbReference>
<dbReference type="RefSeq" id="WP_270145594.1">
    <property type="nucleotide sequence ID" value="NZ_CP115450.1"/>
</dbReference>
<comment type="pathway">
    <text evidence="10">Cofactor biosynthesis; thiamine diphosphate biosynthesis.</text>
</comment>
<keyword evidence="9 10" id="KW-0456">Lyase</keyword>
<feature type="binding site" evidence="10">
    <location>
        <position position="424"/>
    </location>
    <ligand>
        <name>substrate</name>
    </ligand>
</feature>
<feature type="compositionally biased region" description="Basic and acidic residues" evidence="11">
    <location>
        <begin position="30"/>
        <end position="43"/>
    </location>
</feature>
<evidence type="ECO:0000256" key="5">
    <source>
        <dbReference type="ARBA" id="ARBA00022833"/>
    </source>
</evidence>
<reference evidence="14" key="1">
    <citation type="submission" date="2022-12" db="EMBL/GenBank/DDBJ databases">
        <authorList>
            <person name="Mo P."/>
        </authorList>
    </citation>
    <scope>NUCLEOTIDE SEQUENCE [LARGE SCALE GENOMIC DNA]</scope>
    <source>
        <strain evidence="14">HUAS 3-15</strain>
    </source>
</reference>
<dbReference type="SFLD" id="SFLDG01114">
    <property type="entry name" value="phosphomethylpyrimidine_syntha"/>
    <property type="match status" value="1"/>
</dbReference>
<keyword evidence="4 10" id="KW-0479">Metal-binding</keyword>
<feature type="binding site" evidence="10">
    <location>
        <position position="545"/>
    </location>
    <ligand>
        <name>[4Fe-4S] cluster</name>
        <dbReference type="ChEBI" id="CHEBI:49883"/>
        <note>4Fe-4S-S-AdoMet</note>
    </ligand>
</feature>
<dbReference type="NCBIfam" id="TIGR00190">
    <property type="entry name" value="thiC"/>
    <property type="match status" value="1"/>
</dbReference>
<keyword evidence="8 10" id="KW-0411">Iron-sulfur</keyword>
<gene>
    <name evidence="10 13" type="primary">thiC</name>
    <name evidence="13" type="ORF">O1G21_19470</name>
</gene>
<organism evidence="13 14">
    <name type="scientific">Kitasatospora cathayae</name>
    <dbReference type="NCBI Taxonomy" id="3004092"/>
    <lineage>
        <taxon>Bacteria</taxon>
        <taxon>Bacillati</taxon>
        <taxon>Actinomycetota</taxon>
        <taxon>Actinomycetes</taxon>
        <taxon>Kitasatosporales</taxon>
        <taxon>Streptomycetaceae</taxon>
        <taxon>Kitasatospora</taxon>
    </lineage>
</organism>
<evidence type="ECO:0000256" key="9">
    <source>
        <dbReference type="ARBA" id="ARBA00023239"/>
    </source>
</evidence>
<evidence type="ECO:0000256" key="11">
    <source>
        <dbReference type="SAM" id="MobiDB-lite"/>
    </source>
</evidence>
<keyword evidence="2 10" id="KW-0004">4Fe-4S</keyword>
<dbReference type="Pfam" id="PF13667">
    <property type="entry name" value="ThiC-associated"/>
    <property type="match status" value="1"/>
</dbReference>
<dbReference type="PANTHER" id="PTHR30557:SF1">
    <property type="entry name" value="PHOSPHOMETHYLPYRIMIDINE SYNTHASE, CHLOROPLASTIC"/>
    <property type="match status" value="1"/>
</dbReference>
<protein>
    <recommendedName>
        <fullName evidence="10">Phosphomethylpyrimidine synthase</fullName>
        <ecNumber evidence="10">4.1.99.17</ecNumber>
    </recommendedName>
    <alternativeName>
        <fullName evidence="10">Hydroxymethylpyrimidine phosphate synthase</fullName>
        <shortName evidence="10">HMP-P synthase</shortName>
        <shortName evidence="10">HMP-phosphate synthase</shortName>
        <shortName evidence="10">HMPP synthase</shortName>
    </alternativeName>
    <alternativeName>
        <fullName evidence="10">Thiamine biosynthesis protein ThiC</fullName>
    </alternativeName>
</protein>
<keyword evidence="5 10" id="KW-0862">Zinc</keyword>
<feature type="compositionally biased region" description="Basic and acidic residues" evidence="11">
    <location>
        <begin position="93"/>
        <end position="106"/>
    </location>
</feature>
<feature type="binding site" evidence="10">
    <location>
        <begin position="317"/>
        <end position="319"/>
    </location>
    <ligand>
        <name>substrate</name>
    </ligand>
</feature>
<feature type="binding site" evidence="10">
    <location>
        <position position="397"/>
    </location>
    <ligand>
        <name>substrate</name>
    </ligand>
</feature>
<dbReference type="NCBIfam" id="NF006763">
    <property type="entry name" value="PRK09284.1"/>
    <property type="match status" value="1"/>
</dbReference>
<comment type="catalytic activity">
    <reaction evidence="10">
        <text>5-amino-1-(5-phospho-beta-D-ribosyl)imidazole + S-adenosyl-L-methionine = 4-amino-2-methyl-5-(phosphooxymethyl)pyrimidine + CO + 5'-deoxyadenosine + formate + L-methionine + 3 H(+)</text>
        <dbReference type="Rhea" id="RHEA:24840"/>
        <dbReference type="ChEBI" id="CHEBI:15378"/>
        <dbReference type="ChEBI" id="CHEBI:15740"/>
        <dbReference type="ChEBI" id="CHEBI:17245"/>
        <dbReference type="ChEBI" id="CHEBI:17319"/>
        <dbReference type="ChEBI" id="CHEBI:57844"/>
        <dbReference type="ChEBI" id="CHEBI:58354"/>
        <dbReference type="ChEBI" id="CHEBI:59789"/>
        <dbReference type="ChEBI" id="CHEBI:137981"/>
        <dbReference type="EC" id="4.1.99.17"/>
    </reaction>
</comment>
<comment type="similarity">
    <text evidence="10">Belongs to the ThiC family.</text>
</comment>
<feature type="binding site" evidence="10">
    <location>
        <position position="261"/>
    </location>
    <ligand>
        <name>substrate</name>
    </ligand>
</feature>
<evidence type="ECO:0000256" key="1">
    <source>
        <dbReference type="ARBA" id="ARBA00003175"/>
    </source>
</evidence>
<evidence type="ECO:0000256" key="3">
    <source>
        <dbReference type="ARBA" id="ARBA00022691"/>
    </source>
</evidence>
<dbReference type="HAMAP" id="MF_00089">
    <property type="entry name" value="ThiC"/>
    <property type="match status" value="1"/>
</dbReference>
<feature type="region of interest" description="Disordered" evidence="11">
    <location>
        <begin position="1"/>
        <end position="46"/>
    </location>
</feature>
<evidence type="ECO:0000256" key="4">
    <source>
        <dbReference type="ARBA" id="ARBA00022723"/>
    </source>
</evidence>
<dbReference type="InterPro" id="IPR038521">
    <property type="entry name" value="ThiC/Bza_core_dom"/>
</dbReference>
<evidence type="ECO:0000256" key="7">
    <source>
        <dbReference type="ARBA" id="ARBA00023004"/>
    </source>
</evidence>
<name>A0ABY7Q533_9ACTN</name>
<dbReference type="InterPro" id="IPR002817">
    <property type="entry name" value="ThiC/BzaA/B"/>
</dbReference>
<feature type="region of interest" description="Disordered" evidence="11">
    <location>
        <begin position="93"/>
        <end position="116"/>
    </location>
</feature>
<evidence type="ECO:0000256" key="8">
    <source>
        <dbReference type="ARBA" id="ARBA00023014"/>
    </source>
</evidence>
<dbReference type="Gene3D" id="3.20.20.540">
    <property type="entry name" value="Radical SAM ThiC family, central domain"/>
    <property type="match status" value="1"/>
</dbReference>
<evidence type="ECO:0000256" key="6">
    <source>
        <dbReference type="ARBA" id="ARBA00022977"/>
    </source>
</evidence>
<evidence type="ECO:0000313" key="14">
    <source>
        <dbReference type="Proteomes" id="UP001212821"/>
    </source>
</evidence>
<dbReference type="SFLD" id="SFLDF00407">
    <property type="entry name" value="phosphomethylpyrimidine_syntha"/>
    <property type="match status" value="1"/>
</dbReference>
<dbReference type="EMBL" id="CP115450">
    <property type="protein sequence ID" value="WBP87810.1"/>
    <property type="molecule type" value="Genomic_DNA"/>
</dbReference>
<keyword evidence="3 10" id="KW-0949">S-adenosyl-L-methionine</keyword>
<feature type="binding site" evidence="10">
    <location>
        <begin position="358"/>
        <end position="361"/>
    </location>
    <ligand>
        <name>substrate</name>
    </ligand>
</feature>
<keyword evidence="7 10" id="KW-0408">Iron</keyword>
<feature type="binding site" evidence="10">
    <location>
        <position position="401"/>
    </location>
    <ligand>
        <name>Zn(2+)</name>
        <dbReference type="ChEBI" id="CHEBI:29105"/>
    </ligand>
</feature>
<keyword evidence="6 10" id="KW-0784">Thiamine biosynthesis</keyword>
<comment type="function">
    <text evidence="1 10">Catalyzes the synthesis of the hydroxymethylpyrimidine phosphate (HMP-P) moiety of thiamine from aminoimidazole ribotide (AIR) in a radical S-adenosyl-L-methionine (SAM)-dependent reaction.</text>
</comment>
<dbReference type="Gene3D" id="6.10.250.620">
    <property type="match status" value="1"/>
</dbReference>
<dbReference type="PANTHER" id="PTHR30557">
    <property type="entry name" value="THIAMINE BIOSYNTHESIS PROTEIN THIC"/>
    <property type="match status" value="1"/>
</dbReference>
<feature type="binding site" evidence="10">
    <location>
        <position position="553"/>
    </location>
    <ligand>
        <name>[4Fe-4S] cluster</name>
        <dbReference type="ChEBI" id="CHEBI:49883"/>
        <note>4Fe-4S-S-AdoMet</note>
    </ligand>
</feature>
<evidence type="ECO:0000256" key="10">
    <source>
        <dbReference type="HAMAP-Rule" id="MF_00089"/>
    </source>
</evidence>